<gene>
    <name evidence="2" type="ORF">B0T15DRAFT_518665</name>
</gene>
<evidence type="ECO:0000313" key="2">
    <source>
        <dbReference type="EMBL" id="KAK3310497.1"/>
    </source>
</evidence>
<dbReference type="RefSeq" id="XP_062726277.1">
    <property type="nucleotide sequence ID" value="XM_062868382.1"/>
</dbReference>
<evidence type="ECO:0008006" key="4">
    <source>
        <dbReference type="Google" id="ProtNLM"/>
    </source>
</evidence>
<evidence type="ECO:0000313" key="3">
    <source>
        <dbReference type="Proteomes" id="UP001273166"/>
    </source>
</evidence>
<proteinExistence type="predicted"/>
<organism evidence="2 3">
    <name type="scientific">Chaetomium strumarium</name>
    <dbReference type="NCBI Taxonomy" id="1170767"/>
    <lineage>
        <taxon>Eukaryota</taxon>
        <taxon>Fungi</taxon>
        <taxon>Dikarya</taxon>
        <taxon>Ascomycota</taxon>
        <taxon>Pezizomycotina</taxon>
        <taxon>Sordariomycetes</taxon>
        <taxon>Sordariomycetidae</taxon>
        <taxon>Sordariales</taxon>
        <taxon>Chaetomiaceae</taxon>
        <taxon>Chaetomium</taxon>
    </lineage>
</organism>
<feature type="signal peptide" evidence="1">
    <location>
        <begin position="1"/>
        <end position="20"/>
    </location>
</feature>
<dbReference type="Proteomes" id="UP001273166">
    <property type="component" value="Unassembled WGS sequence"/>
</dbReference>
<keyword evidence="1" id="KW-0732">Signal</keyword>
<reference evidence="2" key="2">
    <citation type="submission" date="2023-06" db="EMBL/GenBank/DDBJ databases">
        <authorList>
            <consortium name="Lawrence Berkeley National Laboratory"/>
            <person name="Mondo S.J."/>
            <person name="Hensen N."/>
            <person name="Bonometti L."/>
            <person name="Westerberg I."/>
            <person name="Brannstrom I.O."/>
            <person name="Guillou S."/>
            <person name="Cros-Aarteil S."/>
            <person name="Calhoun S."/>
            <person name="Haridas S."/>
            <person name="Kuo A."/>
            <person name="Pangilinan J."/>
            <person name="Riley R."/>
            <person name="Labutti K."/>
            <person name="Andreopoulos B."/>
            <person name="Lipzen A."/>
            <person name="Chen C."/>
            <person name="Yanf M."/>
            <person name="Daum C."/>
            <person name="Ng V."/>
            <person name="Clum A."/>
            <person name="Steindorff A."/>
            <person name="Ohm R."/>
            <person name="Martin F."/>
            <person name="Silar P."/>
            <person name="Natvig D."/>
            <person name="Lalanne C."/>
            <person name="Gautier V."/>
            <person name="Ament-Velasquez S.L."/>
            <person name="Kruys A."/>
            <person name="Hutchinson M.I."/>
            <person name="Powell A.J."/>
            <person name="Barry K."/>
            <person name="Miller A.N."/>
            <person name="Grigoriev I.V."/>
            <person name="Debuchy R."/>
            <person name="Gladieux P."/>
            <person name="Thoren M.H."/>
            <person name="Johannesson H."/>
        </authorList>
    </citation>
    <scope>NUCLEOTIDE SEQUENCE</scope>
    <source>
        <strain evidence="2">CBS 333.67</strain>
    </source>
</reference>
<accession>A0AAJ0H2E8</accession>
<dbReference type="AlphaFoldDB" id="A0AAJ0H2E8"/>
<name>A0AAJ0H2E8_9PEZI</name>
<protein>
    <recommendedName>
        <fullName evidence="4">Secreted protein</fullName>
    </recommendedName>
</protein>
<dbReference type="GeneID" id="87887211"/>
<sequence>MKGRCSMSSVLVFLISAGLHCPHYQEPGADMPLPRSFSLFRLQIGLPDWFLIVTPTSSSISVTGQPFASTRRSVGHPRLPTYLRSFRYGIEKSEL</sequence>
<reference evidence="2" key="1">
    <citation type="journal article" date="2023" name="Mol. Phylogenet. Evol.">
        <title>Genome-scale phylogeny and comparative genomics of the fungal order Sordariales.</title>
        <authorList>
            <person name="Hensen N."/>
            <person name="Bonometti L."/>
            <person name="Westerberg I."/>
            <person name="Brannstrom I.O."/>
            <person name="Guillou S."/>
            <person name="Cros-Aarteil S."/>
            <person name="Calhoun S."/>
            <person name="Haridas S."/>
            <person name="Kuo A."/>
            <person name="Mondo S."/>
            <person name="Pangilinan J."/>
            <person name="Riley R."/>
            <person name="LaButti K."/>
            <person name="Andreopoulos B."/>
            <person name="Lipzen A."/>
            <person name="Chen C."/>
            <person name="Yan M."/>
            <person name="Daum C."/>
            <person name="Ng V."/>
            <person name="Clum A."/>
            <person name="Steindorff A."/>
            <person name="Ohm R.A."/>
            <person name="Martin F."/>
            <person name="Silar P."/>
            <person name="Natvig D.O."/>
            <person name="Lalanne C."/>
            <person name="Gautier V."/>
            <person name="Ament-Velasquez S.L."/>
            <person name="Kruys A."/>
            <person name="Hutchinson M.I."/>
            <person name="Powell A.J."/>
            <person name="Barry K."/>
            <person name="Miller A.N."/>
            <person name="Grigoriev I.V."/>
            <person name="Debuchy R."/>
            <person name="Gladieux P."/>
            <person name="Hiltunen Thoren M."/>
            <person name="Johannesson H."/>
        </authorList>
    </citation>
    <scope>NUCLEOTIDE SEQUENCE</scope>
    <source>
        <strain evidence="2">CBS 333.67</strain>
    </source>
</reference>
<feature type="chain" id="PRO_5042556696" description="Secreted protein" evidence="1">
    <location>
        <begin position="21"/>
        <end position="95"/>
    </location>
</feature>
<comment type="caution">
    <text evidence="2">The sequence shown here is derived from an EMBL/GenBank/DDBJ whole genome shotgun (WGS) entry which is preliminary data.</text>
</comment>
<dbReference type="EMBL" id="JAUDZG010000001">
    <property type="protein sequence ID" value="KAK3310497.1"/>
    <property type="molecule type" value="Genomic_DNA"/>
</dbReference>
<keyword evidence="3" id="KW-1185">Reference proteome</keyword>
<evidence type="ECO:0000256" key="1">
    <source>
        <dbReference type="SAM" id="SignalP"/>
    </source>
</evidence>